<organism evidence="3">
    <name type="scientific">Perkinsus marinus (strain ATCC 50983 / TXsc)</name>
    <dbReference type="NCBI Taxonomy" id="423536"/>
    <lineage>
        <taxon>Eukaryota</taxon>
        <taxon>Sar</taxon>
        <taxon>Alveolata</taxon>
        <taxon>Perkinsozoa</taxon>
        <taxon>Perkinsea</taxon>
        <taxon>Perkinsida</taxon>
        <taxon>Perkinsidae</taxon>
        <taxon>Perkinsus</taxon>
    </lineage>
</organism>
<dbReference type="EMBL" id="GG671513">
    <property type="protein sequence ID" value="EER18886.1"/>
    <property type="molecule type" value="Genomic_DNA"/>
</dbReference>
<feature type="region of interest" description="Disordered" evidence="1">
    <location>
        <begin position="592"/>
        <end position="623"/>
    </location>
</feature>
<dbReference type="InParanoid" id="C5K9W4"/>
<dbReference type="GeneID" id="9049281"/>
<protein>
    <submittedName>
        <fullName evidence="2">Uncharacterized protein</fullName>
    </submittedName>
</protein>
<sequence length="815" mass="84734">MSESLPEASAFGTESRCLGPDESTSPADLVPQLTTISARPQESASQLYPISDTVNAVGMMNGDGSYGQQEKSPPNLLEGIGNDGDKAAGSAPGRGDGDNPVFMSMMGAAMAAAQLQNMNQQIQMQQYMLLQQQQALIAHAQMKRGSTAITGPVPPSSGSPLGEAEPRMSSPTAQPAGGMSGQLTAALISAGAHSPGSSEHSVDVKTLDLGCGITTPKADKSSGSNSCIDSSDHMAESDAGTLPLVAMNEDCCTLDGDNDDLKYGELTLDMGPEQGPSVGGASEQMGTAMAGYDTQTWQQFQQLQYNQWSYAAAMSNPWYSQGYPGTRGYGQGGEMMMRGDTERSGSAAAAEAVAGIKRRKKPYAAPKGVWRNNGGYNATIYVNKKRIYGPVRRNLADAVSDRRVMEDSVDSARTKVERMIEEQHKVFESDQARESFIAEESHTMIREVVAKLRAERGTHNSSNSGPSDPRPSVQSSLTAAQQSRRPGVVPSLAQAVYGTAAARPGNMMPFMMPYPSAVWPRPMGGKNSSSSTPLARTRKRDRSESEDAKDAATVKGDTVPVKTGLAQSVLFGGEGSLNTTAVEIPANLAGASERVTTDPKRARTITPTTATTSSSTSASSSSYVPLSPLFNPGSPLLSSRMFSSALPKYLRSPAFPATQLTPFRGAAPPGGPNGVDGPIIDDDIQLEESAVGSLGSLYPKGAQTSSGFPLSPTFLPYHTPSTGAAFTCTGNTSTCSASSATTAVTPTAAAGSNTSTPASTFPSLTFTSPGLQPASSQGATAAAAAAAAASFWTPHLQYLKHSPAFASQSSAAAES</sequence>
<feature type="region of interest" description="Disordered" evidence="1">
    <location>
        <begin position="148"/>
        <end position="179"/>
    </location>
</feature>
<feature type="region of interest" description="Disordered" evidence="1">
    <location>
        <begin position="59"/>
        <end position="100"/>
    </location>
</feature>
<feature type="compositionally biased region" description="Low complexity" evidence="1">
    <location>
        <begin position="608"/>
        <end position="622"/>
    </location>
</feature>
<feature type="compositionally biased region" description="Basic and acidic residues" evidence="1">
    <location>
        <begin position="541"/>
        <end position="552"/>
    </location>
</feature>
<name>C5K9W4_PERM5</name>
<feature type="region of interest" description="Disordered" evidence="1">
    <location>
        <begin position="522"/>
        <end position="555"/>
    </location>
</feature>
<dbReference type="Proteomes" id="UP000007800">
    <property type="component" value="Unassembled WGS sequence"/>
</dbReference>
<evidence type="ECO:0000256" key="1">
    <source>
        <dbReference type="SAM" id="MobiDB-lite"/>
    </source>
</evidence>
<feature type="region of interest" description="Disordered" evidence="1">
    <location>
        <begin position="457"/>
        <end position="488"/>
    </location>
</feature>
<evidence type="ECO:0000313" key="3">
    <source>
        <dbReference type="Proteomes" id="UP000007800"/>
    </source>
</evidence>
<evidence type="ECO:0000313" key="2">
    <source>
        <dbReference type="EMBL" id="EER18886.1"/>
    </source>
</evidence>
<feature type="region of interest" description="Disordered" evidence="1">
    <location>
        <begin position="1"/>
        <end position="29"/>
    </location>
</feature>
<feature type="compositionally biased region" description="Polar residues" evidence="1">
    <location>
        <begin position="459"/>
        <end position="484"/>
    </location>
</feature>
<dbReference type="AlphaFoldDB" id="C5K9W4"/>
<dbReference type="OrthoDB" id="248923at2759"/>
<keyword evidence="3" id="KW-1185">Reference proteome</keyword>
<gene>
    <name evidence="2" type="ORF">Pmar_PMAR006510</name>
</gene>
<reference evidence="2 3" key="1">
    <citation type="submission" date="2008-07" db="EMBL/GenBank/DDBJ databases">
        <authorList>
            <person name="El-Sayed N."/>
            <person name="Caler E."/>
            <person name="Inman J."/>
            <person name="Amedeo P."/>
            <person name="Hass B."/>
            <person name="Wortman J."/>
        </authorList>
    </citation>
    <scope>NUCLEOTIDE SEQUENCE [LARGE SCALE GENOMIC DNA]</scope>
    <source>
        <strain evidence="3">ATCC 50983 / TXsc</strain>
    </source>
</reference>
<proteinExistence type="predicted"/>
<feature type="region of interest" description="Disordered" evidence="1">
    <location>
        <begin position="660"/>
        <end position="680"/>
    </location>
</feature>
<dbReference type="RefSeq" id="XP_002787090.1">
    <property type="nucleotide sequence ID" value="XM_002787044.1"/>
</dbReference>
<accession>C5K9W4</accession>